<evidence type="ECO:0000313" key="2">
    <source>
        <dbReference type="Proteomes" id="UP000886653"/>
    </source>
</evidence>
<accession>A0A9P6N9J7</accession>
<organism evidence="1 2">
    <name type="scientific">Cronartium quercuum f. sp. fusiforme G11</name>
    <dbReference type="NCBI Taxonomy" id="708437"/>
    <lineage>
        <taxon>Eukaryota</taxon>
        <taxon>Fungi</taxon>
        <taxon>Dikarya</taxon>
        <taxon>Basidiomycota</taxon>
        <taxon>Pucciniomycotina</taxon>
        <taxon>Pucciniomycetes</taxon>
        <taxon>Pucciniales</taxon>
        <taxon>Coleosporiaceae</taxon>
        <taxon>Cronartium</taxon>
    </lineage>
</organism>
<dbReference type="AlphaFoldDB" id="A0A9P6N9J7"/>
<protein>
    <submittedName>
        <fullName evidence="1">Uncharacterized protein</fullName>
    </submittedName>
</protein>
<dbReference type="Proteomes" id="UP000886653">
    <property type="component" value="Unassembled WGS sequence"/>
</dbReference>
<sequence length="152" mass="16993">MSPGCHDCDTATSKGLNPERRDFHLIIVEVHSRSGCRSSAADILYTSLPRGYDTRSRPFRALEDSKKYSSVYKPDPNQVYFYNTWCLPTKLDTAGRGRNGRDAAAKIPIQTRLSGSEDPKRTCEGGHVRSGRLYLSRVFALTLPDFSLAHVL</sequence>
<dbReference type="EMBL" id="MU167359">
    <property type="protein sequence ID" value="KAG0142124.1"/>
    <property type="molecule type" value="Genomic_DNA"/>
</dbReference>
<gene>
    <name evidence="1" type="ORF">CROQUDRAFT_97908</name>
</gene>
<keyword evidence="2" id="KW-1185">Reference proteome</keyword>
<evidence type="ECO:0000313" key="1">
    <source>
        <dbReference type="EMBL" id="KAG0142124.1"/>
    </source>
</evidence>
<reference evidence="1" key="1">
    <citation type="submission" date="2013-11" db="EMBL/GenBank/DDBJ databases">
        <title>Genome sequence of the fusiform rust pathogen reveals effectors for host alternation and coevolution with pine.</title>
        <authorList>
            <consortium name="DOE Joint Genome Institute"/>
            <person name="Smith K."/>
            <person name="Pendleton A."/>
            <person name="Kubisiak T."/>
            <person name="Anderson C."/>
            <person name="Salamov A."/>
            <person name="Aerts A."/>
            <person name="Riley R."/>
            <person name="Clum A."/>
            <person name="Lindquist E."/>
            <person name="Ence D."/>
            <person name="Campbell M."/>
            <person name="Kronenberg Z."/>
            <person name="Feau N."/>
            <person name="Dhillon B."/>
            <person name="Hamelin R."/>
            <person name="Burleigh J."/>
            <person name="Smith J."/>
            <person name="Yandell M."/>
            <person name="Nelson C."/>
            <person name="Grigoriev I."/>
            <person name="Davis J."/>
        </authorList>
    </citation>
    <scope>NUCLEOTIDE SEQUENCE</scope>
    <source>
        <strain evidence="1">G11</strain>
    </source>
</reference>
<proteinExistence type="predicted"/>
<name>A0A9P6N9J7_9BASI</name>
<comment type="caution">
    <text evidence="1">The sequence shown here is derived from an EMBL/GenBank/DDBJ whole genome shotgun (WGS) entry which is preliminary data.</text>
</comment>